<keyword evidence="3" id="KW-1185">Reference proteome</keyword>
<proteinExistence type="predicted"/>
<evidence type="ECO:0000313" key="3">
    <source>
        <dbReference type="Proteomes" id="UP000076858"/>
    </source>
</evidence>
<dbReference type="Proteomes" id="UP000076858">
    <property type="component" value="Unassembled WGS sequence"/>
</dbReference>
<evidence type="ECO:0000256" key="1">
    <source>
        <dbReference type="SAM" id="MobiDB-lite"/>
    </source>
</evidence>
<feature type="compositionally biased region" description="Low complexity" evidence="1">
    <location>
        <begin position="19"/>
        <end position="63"/>
    </location>
</feature>
<dbReference type="AlphaFoldDB" id="A0A164LCF5"/>
<gene>
    <name evidence="2" type="ORF">APZ42_033161</name>
</gene>
<protein>
    <submittedName>
        <fullName evidence="2">Uncharacterized protein</fullName>
    </submittedName>
</protein>
<feature type="region of interest" description="Disordered" evidence="1">
    <location>
        <begin position="1"/>
        <end position="71"/>
    </location>
</feature>
<dbReference type="EMBL" id="LRGB01003148">
    <property type="protein sequence ID" value="KZS03984.1"/>
    <property type="molecule type" value="Genomic_DNA"/>
</dbReference>
<name>A0A164LCF5_9CRUS</name>
<organism evidence="2 3">
    <name type="scientific">Daphnia magna</name>
    <dbReference type="NCBI Taxonomy" id="35525"/>
    <lineage>
        <taxon>Eukaryota</taxon>
        <taxon>Metazoa</taxon>
        <taxon>Ecdysozoa</taxon>
        <taxon>Arthropoda</taxon>
        <taxon>Crustacea</taxon>
        <taxon>Branchiopoda</taxon>
        <taxon>Diplostraca</taxon>
        <taxon>Cladocera</taxon>
        <taxon>Anomopoda</taxon>
        <taxon>Daphniidae</taxon>
        <taxon>Daphnia</taxon>
    </lineage>
</organism>
<evidence type="ECO:0000313" key="2">
    <source>
        <dbReference type="EMBL" id="KZS03984.1"/>
    </source>
</evidence>
<reference evidence="2 3" key="1">
    <citation type="submission" date="2016-03" db="EMBL/GenBank/DDBJ databases">
        <title>EvidentialGene: Evidence-directed Construction of Genes on Genomes.</title>
        <authorList>
            <person name="Gilbert D.G."/>
            <person name="Choi J.-H."/>
            <person name="Mockaitis K."/>
            <person name="Colbourne J."/>
            <person name="Pfrender M."/>
        </authorList>
    </citation>
    <scope>NUCLEOTIDE SEQUENCE [LARGE SCALE GENOMIC DNA]</scope>
    <source>
        <strain evidence="2 3">Xinb3</strain>
        <tissue evidence="2">Complete organism</tissue>
    </source>
</reference>
<comment type="caution">
    <text evidence="2">The sequence shown here is derived from an EMBL/GenBank/DDBJ whole genome shotgun (WGS) entry which is preliminary data.</text>
</comment>
<accession>A0A164LCF5</accession>
<sequence>MLLPATTPRHRSTTQLHVTTKLKPPNTTPPKRQSTTLPLTLLPYTTPRLQPTTQHMQPHPTTMSHQSTINR</sequence>